<evidence type="ECO:0000313" key="3">
    <source>
        <dbReference type="Proteomes" id="UP001159405"/>
    </source>
</evidence>
<feature type="transmembrane region" description="Helical" evidence="1">
    <location>
        <begin position="218"/>
        <end position="243"/>
    </location>
</feature>
<name>A0ABN8NT84_9CNID</name>
<accession>A0ABN8NT84</accession>
<organism evidence="2 3">
    <name type="scientific">Porites lobata</name>
    <dbReference type="NCBI Taxonomy" id="104759"/>
    <lineage>
        <taxon>Eukaryota</taxon>
        <taxon>Metazoa</taxon>
        <taxon>Cnidaria</taxon>
        <taxon>Anthozoa</taxon>
        <taxon>Hexacorallia</taxon>
        <taxon>Scleractinia</taxon>
        <taxon>Fungiina</taxon>
        <taxon>Poritidae</taxon>
        <taxon>Porites</taxon>
    </lineage>
</organism>
<keyword evidence="3" id="KW-1185">Reference proteome</keyword>
<feature type="transmembrane region" description="Helical" evidence="1">
    <location>
        <begin position="264"/>
        <end position="280"/>
    </location>
</feature>
<evidence type="ECO:0000313" key="2">
    <source>
        <dbReference type="EMBL" id="CAH3121493.1"/>
    </source>
</evidence>
<keyword evidence="1" id="KW-0472">Membrane</keyword>
<feature type="transmembrane region" description="Helical" evidence="1">
    <location>
        <begin position="481"/>
        <end position="505"/>
    </location>
</feature>
<reference evidence="2 3" key="1">
    <citation type="submission" date="2022-05" db="EMBL/GenBank/DDBJ databases">
        <authorList>
            <consortium name="Genoscope - CEA"/>
            <person name="William W."/>
        </authorList>
    </citation>
    <scope>NUCLEOTIDE SEQUENCE [LARGE SCALE GENOMIC DNA]</scope>
</reference>
<feature type="transmembrane region" description="Helical" evidence="1">
    <location>
        <begin position="326"/>
        <end position="347"/>
    </location>
</feature>
<keyword evidence="1" id="KW-1133">Transmembrane helix</keyword>
<feature type="transmembrane region" description="Helical" evidence="1">
    <location>
        <begin position="414"/>
        <end position="431"/>
    </location>
</feature>
<sequence>MFDQCRKCSQGLICQEEFATLRPGYWWRWRNTTRKDRYQVFIANLLSKSVVDKRNVHFPHLLPSPYKCPDERSCKGGLDSSCEEGYSGPLCSVCTKGHYKQAHQCKKCPSAAWIATQLVIVAITICLIIAFCVWTSKKKSSKDGGDVTLSAMFLSKIKIAIGFYQVTNGLLQAFSYIKWPGSMRVISKYSEILQFNILEIAPIHCLSSGLKADVFANLFTMMTINGAMIAFAGITFIVFRLFILRDKTLEGKEMSIKISGVKETIYRNLFFFLYVTYLDTCSKTASVLPLACRELCHDKNEDHCLEYLRTDLSIQCHDSRYNNLAIIAYLSTVYVLALPVATFIILWRKRKDILMMADGEEGDNQRLGSEVTMGLQFLFENYKGTSWYWEFVEMSRKVIITSGLILIGQESRSYIGLAWVIAGIYGVFFAWNHPIQDAFENRLMTTSVAVTVFNLGIGSVSKIPSENVPTSTDSYLDTFTFNILILGANTLVIALLAFEYFLHLYGYLKEWRKNPQWSFSCCLALVLPLISLPGDITGLANANMIRDQLDSGDVELPTLSGAMQDSGALDVS</sequence>
<dbReference type="Proteomes" id="UP001159405">
    <property type="component" value="Unassembled WGS sequence"/>
</dbReference>
<dbReference type="PANTHER" id="PTHR11319:SF35">
    <property type="entry name" value="OUTER MEMBRANE PROTEIN PMPC-RELATED"/>
    <property type="match status" value="1"/>
</dbReference>
<protein>
    <submittedName>
        <fullName evidence="2">Uncharacterized protein</fullName>
    </submittedName>
</protein>
<proteinExistence type="predicted"/>
<feature type="transmembrane region" description="Helical" evidence="1">
    <location>
        <begin position="517"/>
        <end position="536"/>
    </location>
</feature>
<comment type="caution">
    <text evidence="2">The sequence shown here is derived from an EMBL/GenBank/DDBJ whole genome shotgun (WGS) entry which is preliminary data.</text>
</comment>
<dbReference type="EMBL" id="CALNXK010000036">
    <property type="protein sequence ID" value="CAH3121493.1"/>
    <property type="molecule type" value="Genomic_DNA"/>
</dbReference>
<feature type="non-terminal residue" evidence="2">
    <location>
        <position position="572"/>
    </location>
</feature>
<keyword evidence="1" id="KW-0812">Transmembrane</keyword>
<gene>
    <name evidence="2" type="ORF">PLOB_00028743</name>
</gene>
<feature type="transmembrane region" description="Helical" evidence="1">
    <location>
        <begin position="111"/>
        <end position="135"/>
    </location>
</feature>
<evidence type="ECO:0000256" key="1">
    <source>
        <dbReference type="SAM" id="Phobius"/>
    </source>
</evidence>
<dbReference type="PANTHER" id="PTHR11319">
    <property type="entry name" value="G PROTEIN-COUPLED RECEPTOR-RELATED"/>
    <property type="match status" value="1"/>
</dbReference>